<dbReference type="InterPro" id="IPR003594">
    <property type="entry name" value="HATPase_dom"/>
</dbReference>
<evidence type="ECO:0000313" key="12">
    <source>
        <dbReference type="Proteomes" id="UP000326671"/>
    </source>
</evidence>
<dbReference type="SUPFAM" id="SSF47384">
    <property type="entry name" value="Homodimeric domain of signal transducing histidine kinase"/>
    <property type="match status" value="1"/>
</dbReference>
<dbReference type="InterPro" id="IPR013655">
    <property type="entry name" value="PAS_fold_3"/>
</dbReference>
<evidence type="ECO:0000256" key="7">
    <source>
        <dbReference type="ARBA" id="ARBA00022840"/>
    </source>
</evidence>
<dbReference type="Pfam" id="PF02518">
    <property type="entry name" value="HATPase_c"/>
    <property type="match status" value="1"/>
</dbReference>
<comment type="catalytic activity">
    <reaction evidence="1">
        <text>ATP + protein L-histidine = ADP + protein N-phospho-L-histidine.</text>
        <dbReference type="EC" id="2.7.13.3"/>
    </reaction>
</comment>
<evidence type="ECO:0000256" key="2">
    <source>
        <dbReference type="ARBA" id="ARBA00012438"/>
    </source>
</evidence>
<keyword evidence="7" id="KW-0067">ATP-binding</keyword>
<gene>
    <name evidence="11" type="ORF">F4V44_00855</name>
</gene>
<dbReference type="InterPro" id="IPR036097">
    <property type="entry name" value="HisK_dim/P_sf"/>
</dbReference>
<evidence type="ECO:0000256" key="6">
    <source>
        <dbReference type="ARBA" id="ARBA00022777"/>
    </source>
</evidence>
<dbReference type="Pfam" id="PF08447">
    <property type="entry name" value="PAS_3"/>
    <property type="match status" value="1"/>
</dbReference>
<dbReference type="Proteomes" id="UP000326671">
    <property type="component" value="Unassembled WGS sequence"/>
</dbReference>
<comment type="caution">
    <text evidence="11">The sequence shown here is derived from an EMBL/GenBank/DDBJ whole genome shotgun (WGS) entry which is preliminary data.</text>
</comment>
<proteinExistence type="predicted"/>
<dbReference type="Pfam" id="PF00512">
    <property type="entry name" value="HisKA"/>
    <property type="match status" value="1"/>
</dbReference>
<dbReference type="EMBL" id="VYKL01000004">
    <property type="protein sequence ID" value="KAA9031627.1"/>
    <property type="molecule type" value="Genomic_DNA"/>
</dbReference>
<sequence>MMIKEGRRLGVPETGKSNHFVEEKTGQNMVNGKSNFIVKLSLDGTITYISKNVYMVLGYNSRELIGTHISKIMHQEDYQRVTNEWESRKEEISNLTYRMKKKDGKDFTVESTSSPISHFDSEIPEGIICFIKEAGLDKNEAENIMIESEKLKVAGQLAAGIAHEIKNPLTSIKGFIQLMKAEENPNKKYLEIMEDEIHRLDIISNELLVLAKPHKHKVSVQNFTKIVTEVIFLLEAEALKKSIQIKSVFEEQKLMILCDVHKVKQVLINILKNAIEAMDQGVITIHMAKNANHALVSVIDEGCGIPDEYLDHIGKPFFSTKATGNGLGLMICQKIITEHGGTISVQSTKMQGTTFTIKIPIAKN</sequence>
<dbReference type="PANTHER" id="PTHR43065:SF10">
    <property type="entry name" value="PEROXIDE STRESS-ACTIVATED HISTIDINE KINASE MAK3"/>
    <property type="match status" value="1"/>
</dbReference>
<evidence type="ECO:0000256" key="1">
    <source>
        <dbReference type="ARBA" id="ARBA00000085"/>
    </source>
</evidence>
<dbReference type="SUPFAM" id="SSF55785">
    <property type="entry name" value="PYP-like sensor domain (PAS domain)"/>
    <property type="match status" value="1"/>
</dbReference>
<dbReference type="SMART" id="SM00387">
    <property type="entry name" value="HATPase_c"/>
    <property type="match status" value="1"/>
</dbReference>
<dbReference type="AlphaFoldDB" id="A0A5J5I7M7"/>
<keyword evidence="5" id="KW-0547">Nucleotide-binding</keyword>
<dbReference type="PROSITE" id="PS50112">
    <property type="entry name" value="PAS"/>
    <property type="match status" value="1"/>
</dbReference>
<evidence type="ECO:0000259" key="10">
    <source>
        <dbReference type="PROSITE" id="PS50112"/>
    </source>
</evidence>
<dbReference type="Gene3D" id="1.10.287.130">
    <property type="match status" value="1"/>
</dbReference>
<evidence type="ECO:0000256" key="4">
    <source>
        <dbReference type="ARBA" id="ARBA00022679"/>
    </source>
</evidence>
<name>A0A5J5I7M7_9BACI</name>
<keyword evidence="8" id="KW-0902">Two-component regulatory system</keyword>
<evidence type="ECO:0000256" key="8">
    <source>
        <dbReference type="ARBA" id="ARBA00023012"/>
    </source>
</evidence>
<accession>A0A5J5I7M7</accession>
<evidence type="ECO:0000259" key="9">
    <source>
        <dbReference type="PROSITE" id="PS50109"/>
    </source>
</evidence>
<dbReference type="InterPro" id="IPR035965">
    <property type="entry name" value="PAS-like_dom_sf"/>
</dbReference>
<dbReference type="PANTHER" id="PTHR43065">
    <property type="entry name" value="SENSOR HISTIDINE KINASE"/>
    <property type="match status" value="1"/>
</dbReference>
<dbReference type="CDD" id="cd00075">
    <property type="entry name" value="HATPase"/>
    <property type="match status" value="1"/>
</dbReference>
<dbReference type="SMART" id="SM00388">
    <property type="entry name" value="HisKA"/>
    <property type="match status" value="1"/>
</dbReference>
<keyword evidence="4" id="KW-0808">Transferase</keyword>
<feature type="domain" description="Histidine kinase" evidence="9">
    <location>
        <begin position="160"/>
        <end position="363"/>
    </location>
</feature>
<dbReference type="InterPro" id="IPR004358">
    <property type="entry name" value="Sig_transdc_His_kin-like_C"/>
</dbReference>
<dbReference type="SMART" id="SM00091">
    <property type="entry name" value="PAS"/>
    <property type="match status" value="1"/>
</dbReference>
<dbReference type="Gene3D" id="3.30.450.20">
    <property type="entry name" value="PAS domain"/>
    <property type="match status" value="1"/>
</dbReference>
<keyword evidence="12" id="KW-1185">Reference proteome</keyword>
<dbReference type="InterPro" id="IPR036890">
    <property type="entry name" value="HATPase_C_sf"/>
</dbReference>
<dbReference type="InterPro" id="IPR000014">
    <property type="entry name" value="PAS"/>
</dbReference>
<dbReference type="GO" id="GO:0000155">
    <property type="term" value="F:phosphorelay sensor kinase activity"/>
    <property type="evidence" value="ECO:0007669"/>
    <property type="project" value="InterPro"/>
</dbReference>
<keyword evidence="3" id="KW-0597">Phosphoprotein</keyword>
<feature type="domain" description="PAS" evidence="10">
    <location>
        <begin position="22"/>
        <end position="83"/>
    </location>
</feature>
<dbReference type="PRINTS" id="PR00344">
    <property type="entry name" value="BCTRLSENSOR"/>
</dbReference>
<reference evidence="11 12" key="1">
    <citation type="submission" date="2019-09" db="EMBL/GenBank/DDBJ databases">
        <title>Whole genome sequences of isolates from the Mars Exploration Rovers.</title>
        <authorList>
            <person name="Seuylemezian A."/>
            <person name="Vaishampayan P."/>
        </authorList>
    </citation>
    <scope>NUCLEOTIDE SEQUENCE [LARGE SCALE GENOMIC DNA]</scope>
    <source>
        <strain evidence="11 12">MER_TA_151</strain>
    </source>
</reference>
<dbReference type="GO" id="GO:0005524">
    <property type="term" value="F:ATP binding"/>
    <property type="evidence" value="ECO:0007669"/>
    <property type="project" value="UniProtKB-KW"/>
</dbReference>
<dbReference type="InterPro" id="IPR005467">
    <property type="entry name" value="His_kinase_dom"/>
</dbReference>
<dbReference type="Gene3D" id="3.30.565.10">
    <property type="entry name" value="Histidine kinase-like ATPase, C-terminal domain"/>
    <property type="match status" value="1"/>
</dbReference>
<dbReference type="OrthoDB" id="9815750at2"/>
<dbReference type="InterPro" id="IPR003661">
    <property type="entry name" value="HisK_dim/P_dom"/>
</dbReference>
<dbReference type="EC" id="2.7.13.3" evidence="2"/>
<dbReference type="SUPFAM" id="SSF55874">
    <property type="entry name" value="ATPase domain of HSP90 chaperone/DNA topoisomerase II/histidine kinase"/>
    <property type="match status" value="1"/>
</dbReference>
<evidence type="ECO:0000313" key="11">
    <source>
        <dbReference type="EMBL" id="KAA9031627.1"/>
    </source>
</evidence>
<dbReference type="CDD" id="cd00082">
    <property type="entry name" value="HisKA"/>
    <property type="match status" value="1"/>
</dbReference>
<evidence type="ECO:0000256" key="3">
    <source>
        <dbReference type="ARBA" id="ARBA00022553"/>
    </source>
</evidence>
<dbReference type="CDD" id="cd00130">
    <property type="entry name" value="PAS"/>
    <property type="match status" value="1"/>
</dbReference>
<keyword evidence="6" id="KW-0418">Kinase</keyword>
<dbReference type="NCBIfam" id="TIGR00229">
    <property type="entry name" value="sensory_box"/>
    <property type="match status" value="1"/>
</dbReference>
<organism evidence="11 12">
    <name type="scientific">Niallia endozanthoxylica</name>
    <dbReference type="NCBI Taxonomy" id="2036016"/>
    <lineage>
        <taxon>Bacteria</taxon>
        <taxon>Bacillati</taxon>
        <taxon>Bacillota</taxon>
        <taxon>Bacilli</taxon>
        <taxon>Bacillales</taxon>
        <taxon>Bacillaceae</taxon>
        <taxon>Niallia</taxon>
    </lineage>
</organism>
<dbReference type="PROSITE" id="PS50109">
    <property type="entry name" value="HIS_KIN"/>
    <property type="match status" value="1"/>
</dbReference>
<protein>
    <recommendedName>
        <fullName evidence="2">histidine kinase</fullName>
        <ecNumber evidence="2">2.7.13.3</ecNumber>
    </recommendedName>
</protein>
<evidence type="ECO:0000256" key="5">
    <source>
        <dbReference type="ARBA" id="ARBA00022741"/>
    </source>
</evidence>